<dbReference type="InterPro" id="IPR038019">
    <property type="entry name" value="PRib_AMP_CycHydrolase_sf"/>
</dbReference>
<dbReference type="AlphaFoldDB" id="A0A222YFQ4"/>
<comment type="similarity">
    <text evidence="5">In the C-terminal section; belongs to the PRA-PH family.</text>
</comment>
<dbReference type="EC" id="3.5.4.19" evidence="8"/>
<evidence type="ECO:0000256" key="10">
    <source>
        <dbReference type="ARBA" id="ARBA00022490"/>
    </source>
</evidence>
<dbReference type="Gene3D" id="3.10.20.810">
    <property type="entry name" value="Phosphoribosyl-AMP cyclohydrolase"/>
    <property type="match status" value="1"/>
</dbReference>
<evidence type="ECO:0000256" key="8">
    <source>
        <dbReference type="ARBA" id="ARBA00012721"/>
    </source>
</evidence>
<keyword evidence="10" id="KW-0963">Cytoplasm</keyword>
<evidence type="ECO:0000256" key="5">
    <source>
        <dbReference type="ARBA" id="ARBA00007731"/>
    </source>
</evidence>
<dbReference type="RefSeq" id="WP_002815284.1">
    <property type="nucleotide sequence ID" value="NZ_BCMO01000006.1"/>
</dbReference>
<dbReference type="OMA" id="TGYRSCF"/>
<accession>A0A222YFQ4</accession>
<dbReference type="FunFam" id="3.10.20.810:FF:000001">
    <property type="entry name" value="Histidine biosynthesis bifunctional protein HisIE"/>
    <property type="match status" value="1"/>
</dbReference>
<reference evidence="15 16" key="1">
    <citation type="submission" date="2019-10" db="EMBL/GenBank/DDBJ databases">
        <title>WGS of Leuconostoc mesenteroides.</title>
        <authorList>
            <person name="Melo Bolivar J."/>
            <person name="Marino-Ramirez L."/>
            <person name="Villamil Diaz L.M."/>
        </authorList>
    </citation>
    <scope>NUCLEOTIDE SEQUENCE [LARGE SCALE GENOMIC DNA]</scope>
    <source>
        <strain evidence="15 16">M11</strain>
    </source>
</reference>
<keyword evidence="12 15" id="KW-0378">Hydrolase</keyword>
<dbReference type="GO" id="GO:0000105">
    <property type="term" value="P:L-histidine biosynthetic process"/>
    <property type="evidence" value="ECO:0007669"/>
    <property type="project" value="UniProtKB-UniPathway"/>
</dbReference>
<dbReference type="PANTHER" id="PTHR42945">
    <property type="entry name" value="HISTIDINE BIOSYNTHESIS BIFUNCTIONAL PROTEIN"/>
    <property type="match status" value="1"/>
</dbReference>
<dbReference type="NCBIfam" id="NF000768">
    <property type="entry name" value="PRK00051.1"/>
    <property type="match status" value="1"/>
</dbReference>
<evidence type="ECO:0000256" key="13">
    <source>
        <dbReference type="ARBA" id="ARBA00023102"/>
    </source>
</evidence>
<proteinExistence type="inferred from homology"/>
<evidence type="ECO:0000256" key="1">
    <source>
        <dbReference type="ARBA" id="ARBA00000024"/>
    </source>
</evidence>
<dbReference type="Proteomes" id="UP000469952">
    <property type="component" value="Unassembled WGS sequence"/>
</dbReference>
<organism evidence="15 16">
    <name type="scientific">Leuconostoc mesenteroides</name>
    <dbReference type="NCBI Taxonomy" id="1245"/>
    <lineage>
        <taxon>Bacteria</taxon>
        <taxon>Bacillati</taxon>
        <taxon>Bacillota</taxon>
        <taxon>Bacilli</taxon>
        <taxon>Lactobacillales</taxon>
        <taxon>Lactobacillaceae</taxon>
        <taxon>Leuconostoc</taxon>
    </lineage>
</organism>
<comment type="pathway">
    <text evidence="4">Amino-acid biosynthesis; L-histidine biosynthesis; L-histidine from 5-phospho-alpha-D-ribose 1-diphosphate: step 2/9.</text>
</comment>
<evidence type="ECO:0000256" key="6">
    <source>
        <dbReference type="ARBA" id="ARBA00008299"/>
    </source>
</evidence>
<feature type="domain" description="Phosphoribosyl-AMP cyclohydrolase" evidence="14">
    <location>
        <begin position="31"/>
        <end position="104"/>
    </location>
</feature>
<evidence type="ECO:0000259" key="14">
    <source>
        <dbReference type="Pfam" id="PF01502"/>
    </source>
</evidence>
<evidence type="ECO:0000313" key="16">
    <source>
        <dbReference type="Proteomes" id="UP000469952"/>
    </source>
</evidence>
<dbReference type="UniPathway" id="UPA00031">
    <property type="reaction ID" value="UER00008"/>
</dbReference>
<dbReference type="PANTHER" id="PTHR42945:SF9">
    <property type="entry name" value="HISTIDINE BIOSYNTHESIS BIFUNCTIONAL PROTEIN HISIE"/>
    <property type="match status" value="1"/>
</dbReference>
<comment type="similarity">
    <text evidence="6">In the N-terminal section; belongs to the PRA-CH family.</text>
</comment>
<dbReference type="EMBL" id="WIPA01000004">
    <property type="protein sequence ID" value="MQR26368.1"/>
    <property type="molecule type" value="Genomic_DNA"/>
</dbReference>
<evidence type="ECO:0000313" key="15">
    <source>
        <dbReference type="EMBL" id="MQR26368.1"/>
    </source>
</evidence>
<dbReference type="GeneID" id="29577249"/>
<evidence type="ECO:0000256" key="11">
    <source>
        <dbReference type="ARBA" id="ARBA00022605"/>
    </source>
</evidence>
<comment type="caution">
    <text evidence="15">The sequence shown here is derived from an EMBL/GenBank/DDBJ whole genome shotgun (WGS) entry which is preliminary data.</text>
</comment>
<comment type="pathway">
    <text evidence="3">Amino-acid biosynthesis; L-histidine biosynthesis; L-histidine from 5-phospho-alpha-D-ribose 1-diphosphate: step 3/9.</text>
</comment>
<dbReference type="SUPFAM" id="SSF141734">
    <property type="entry name" value="HisI-like"/>
    <property type="match status" value="1"/>
</dbReference>
<keyword evidence="13" id="KW-0368">Histidine biosynthesis</keyword>
<evidence type="ECO:0000256" key="3">
    <source>
        <dbReference type="ARBA" id="ARBA00005169"/>
    </source>
</evidence>
<dbReference type="STRING" id="1245.ARA02_07100"/>
<evidence type="ECO:0000256" key="12">
    <source>
        <dbReference type="ARBA" id="ARBA00022801"/>
    </source>
</evidence>
<name>A0A222YFQ4_LEUME</name>
<dbReference type="GO" id="GO:0004636">
    <property type="term" value="F:phosphoribosyl-ATP diphosphatase activity"/>
    <property type="evidence" value="ECO:0007669"/>
    <property type="project" value="UniProtKB-EC"/>
</dbReference>
<dbReference type="GO" id="GO:0004635">
    <property type="term" value="F:phosphoribosyl-AMP cyclohydrolase activity"/>
    <property type="evidence" value="ECO:0007669"/>
    <property type="project" value="UniProtKB-EC"/>
</dbReference>
<keyword evidence="11" id="KW-0028">Amino-acid biosynthesis</keyword>
<evidence type="ECO:0000256" key="7">
    <source>
        <dbReference type="ARBA" id="ARBA00012414"/>
    </source>
</evidence>
<protein>
    <recommendedName>
        <fullName evidence="9">Histidine biosynthesis bifunctional protein HisIE</fullName>
        <ecNumber evidence="8">3.5.4.19</ecNumber>
        <ecNumber evidence="7">3.6.1.31</ecNumber>
    </recommendedName>
</protein>
<sequence length="132" mass="14741">MIGTEPDFNKQSQNGLIPAVIVDAETKAFLMLGYMNKESYSLTKSTGQTWFWSRERQELWHKGETSGNIQQVVSMTLDCDLDTLLIHVNPAGPACHTNAYSCFFNTIKGEGLADANQATIANKWTDGYFPKE</sequence>
<comment type="catalytic activity">
    <reaction evidence="2">
        <text>1-(5-phospho-beta-D-ribosyl)-ATP + H2O = 1-(5-phospho-beta-D-ribosyl)-5'-AMP + diphosphate + H(+)</text>
        <dbReference type="Rhea" id="RHEA:22828"/>
        <dbReference type="ChEBI" id="CHEBI:15377"/>
        <dbReference type="ChEBI" id="CHEBI:15378"/>
        <dbReference type="ChEBI" id="CHEBI:33019"/>
        <dbReference type="ChEBI" id="CHEBI:59457"/>
        <dbReference type="ChEBI" id="CHEBI:73183"/>
        <dbReference type="EC" id="3.6.1.31"/>
    </reaction>
</comment>
<dbReference type="EC" id="3.6.1.31" evidence="7"/>
<dbReference type="InterPro" id="IPR002496">
    <property type="entry name" value="PRib_AMP_CycHydrolase_dom"/>
</dbReference>
<evidence type="ECO:0000256" key="9">
    <source>
        <dbReference type="ARBA" id="ARBA00017720"/>
    </source>
</evidence>
<evidence type="ECO:0000256" key="2">
    <source>
        <dbReference type="ARBA" id="ARBA00001460"/>
    </source>
</evidence>
<dbReference type="Pfam" id="PF01502">
    <property type="entry name" value="PRA-CH"/>
    <property type="match status" value="1"/>
</dbReference>
<dbReference type="OrthoDB" id="9795769at2"/>
<gene>
    <name evidence="15" type="primary">hisI</name>
    <name evidence="15" type="ORF">GFV13_03555</name>
</gene>
<comment type="catalytic activity">
    <reaction evidence="1">
        <text>1-(5-phospho-beta-D-ribosyl)-5'-AMP + H2O = 1-(5-phospho-beta-D-ribosyl)-5-[(5-phospho-beta-D-ribosylamino)methylideneamino]imidazole-4-carboxamide</text>
        <dbReference type="Rhea" id="RHEA:20049"/>
        <dbReference type="ChEBI" id="CHEBI:15377"/>
        <dbReference type="ChEBI" id="CHEBI:58435"/>
        <dbReference type="ChEBI" id="CHEBI:59457"/>
        <dbReference type="EC" id="3.5.4.19"/>
    </reaction>
</comment>
<evidence type="ECO:0000256" key="4">
    <source>
        <dbReference type="ARBA" id="ARBA00005204"/>
    </source>
</evidence>